<name>A0A4Z2IWB7_9TELE</name>
<sequence>MGMMTARCLIHNTVLDRARAAHHRRRHRHLFWMATQRRSGVPEERRRGEQKEAGLAMYTHTSYIALSSPAFEDVMETCSGMLMVF</sequence>
<protein>
    <submittedName>
        <fullName evidence="1">Uncharacterized protein</fullName>
    </submittedName>
</protein>
<dbReference type="AlphaFoldDB" id="A0A4Z2IWB7"/>
<comment type="caution">
    <text evidence="1">The sequence shown here is derived from an EMBL/GenBank/DDBJ whole genome shotgun (WGS) entry which is preliminary data.</text>
</comment>
<evidence type="ECO:0000313" key="2">
    <source>
        <dbReference type="Proteomes" id="UP000314294"/>
    </source>
</evidence>
<accession>A0A4Z2IWB7</accession>
<evidence type="ECO:0000313" key="1">
    <source>
        <dbReference type="EMBL" id="TNN82047.1"/>
    </source>
</evidence>
<gene>
    <name evidence="1" type="ORF">EYF80_007693</name>
</gene>
<proteinExistence type="predicted"/>
<organism evidence="1 2">
    <name type="scientific">Liparis tanakae</name>
    <name type="common">Tanaka's snailfish</name>
    <dbReference type="NCBI Taxonomy" id="230148"/>
    <lineage>
        <taxon>Eukaryota</taxon>
        <taxon>Metazoa</taxon>
        <taxon>Chordata</taxon>
        <taxon>Craniata</taxon>
        <taxon>Vertebrata</taxon>
        <taxon>Euteleostomi</taxon>
        <taxon>Actinopterygii</taxon>
        <taxon>Neopterygii</taxon>
        <taxon>Teleostei</taxon>
        <taxon>Neoteleostei</taxon>
        <taxon>Acanthomorphata</taxon>
        <taxon>Eupercaria</taxon>
        <taxon>Perciformes</taxon>
        <taxon>Cottioidei</taxon>
        <taxon>Cottales</taxon>
        <taxon>Liparidae</taxon>
        <taxon>Liparis</taxon>
    </lineage>
</organism>
<dbReference type="Proteomes" id="UP000314294">
    <property type="component" value="Unassembled WGS sequence"/>
</dbReference>
<dbReference type="EMBL" id="SRLO01000042">
    <property type="protein sequence ID" value="TNN82047.1"/>
    <property type="molecule type" value="Genomic_DNA"/>
</dbReference>
<keyword evidence="2" id="KW-1185">Reference proteome</keyword>
<reference evidence="1 2" key="1">
    <citation type="submission" date="2019-03" db="EMBL/GenBank/DDBJ databases">
        <title>First draft genome of Liparis tanakae, snailfish: a comprehensive survey of snailfish specific genes.</title>
        <authorList>
            <person name="Kim W."/>
            <person name="Song I."/>
            <person name="Jeong J.-H."/>
            <person name="Kim D."/>
            <person name="Kim S."/>
            <person name="Ryu S."/>
            <person name="Song J.Y."/>
            <person name="Lee S.K."/>
        </authorList>
    </citation>
    <scope>NUCLEOTIDE SEQUENCE [LARGE SCALE GENOMIC DNA]</scope>
    <source>
        <tissue evidence="1">Muscle</tissue>
    </source>
</reference>